<reference evidence="4" key="1">
    <citation type="submission" date="2021-06" db="EMBL/GenBank/DDBJ databases">
        <authorList>
            <person name="Kallberg Y."/>
            <person name="Tangrot J."/>
            <person name="Rosling A."/>
        </authorList>
    </citation>
    <scope>NUCLEOTIDE SEQUENCE</scope>
    <source>
        <strain evidence="4">UK204</strain>
    </source>
</reference>
<feature type="transmembrane region" description="Helical" evidence="2">
    <location>
        <begin position="85"/>
        <end position="110"/>
    </location>
</feature>
<dbReference type="AlphaFoldDB" id="A0A9N8Z331"/>
<dbReference type="OrthoDB" id="10677261at2759"/>
<proteinExistence type="predicted"/>
<sequence length="238" mass="27624">MLVIAGFAHSFLLLLQYPDFTNLTENTSSSTLFTGDSTELKIQKDFDRTEDNPAKNFIISFLSTFNWLSGNFSQQDTWNFWAVKVITFIGSILLVTILQNMFIAFMGGVFSKAYEKGRVTFLRFRASLISDYEALDEIYFSPPSPEPKYIYYIGKSKSYDKWDANVEKYKEKTLYEDYEKEMEKEISFTEVDNKGAKEEEISIHDLNNKINDLNRRNDEINSKIDKLLNAMQSLSKVN</sequence>
<gene>
    <name evidence="4" type="ORF">FCALED_LOCUS2107</name>
</gene>
<dbReference type="Proteomes" id="UP000789570">
    <property type="component" value="Unassembled WGS sequence"/>
</dbReference>
<dbReference type="EMBL" id="CAJVPQ010000303">
    <property type="protein sequence ID" value="CAG8468603.1"/>
    <property type="molecule type" value="Genomic_DNA"/>
</dbReference>
<keyword evidence="2" id="KW-0472">Membrane</keyword>
<evidence type="ECO:0000256" key="1">
    <source>
        <dbReference type="SAM" id="Coils"/>
    </source>
</evidence>
<keyword evidence="2" id="KW-1133">Transmembrane helix</keyword>
<name>A0A9N8Z331_9GLOM</name>
<evidence type="ECO:0000313" key="4">
    <source>
        <dbReference type="EMBL" id="CAG8468603.1"/>
    </source>
</evidence>
<keyword evidence="3" id="KW-0732">Signal</keyword>
<keyword evidence="1" id="KW-0175">Coiled coil</keyword>
<feature type="chain" id="PRO_5040278015" evidence="3">
    <location>
        <begin position="24"/>
        <end position="238"/>
    </location>
</feature>
<keyword evidence="2" id="KW-0812">Transmembrane</keyword>
<feature type="signal peptide" evidence="3">
    <location>
        <begin position="1"/>
        <end position="23"/>
    </location>
</feature>
<organism evidence="4 5">
    <name type="scientific">Funneliformis caledonium</name>
    <dbReference type="NCBI Taxonomy" id="1117310"/>
    <lineage>
        <taxon>Eukaryota</taxon>
        <taxon>Fungi</taxon>
        <taxon>Fungi incertae sedis</taxon>
        <taxon>Mucoromycota</taxon>
        <taxon>Glomeromycotina</taxon>
        <taxon>Glomeromycetes</taxon>
        <taxon>Glomerales</taxon>
        <taxon>Glomeraceae</taxon>
        <taxon>Funneliformis</taxon>
    </lineage>
</organism>
<protein>
    <submittedName>
        <fullName evidence="4">16131_t:CDS:1</fullName>
    </submittedName>
</protein>
<comment type="caution">
    <text evidence="4">The sequence shown here is derived from an EMBL/GenBank/DDBJ whole genome shotgun (WGS) entry which is preliminary data.</text>
</comment>
<evidence type="ECO:0000256" key="3">
    <source>
        <dbReference type="SAM" id="SignalP"/>
    </source>
</evidence>
<keyword evidence="5" id="KW-1185">Reference proteome</keyword>
<feature type="coiled-coil region" evidence="1">
    <location>
        <begin position="179"/>
        <end position="237"/>
    </location>
</feature>
<evidence type="ECO:0000313" key="5">
    <source>
        <dbReference type="Proteomes" id="UP000789570"/>
    </source>
</evidence>
<accession>A0A9N8Z331</accession>
<evidence type="ECO:0000256" key="2">
    <source>
        <dbReference type="SAM" id="Phobius"/>
    </source>
</evidence>